<dbReference type="EMBL" id="CAXDID020000212">
    <property type="protein sequence ID" value="CAL6056984.1"/>
    <property type="molecule type" value="Genomic_DNA"/>
</dbReference>
<gene>
    <name evidence="3" type="ORF">HINF_LOCUS47288</name>
    <name evidence="2" type="ORF">HINF_LOCUS65631</name>
</gene>
<reference evidence="2" key="1">
    <citation type="submission" date="2023-06" db="EMBL/GenBank/DDBJ databases">
        <authorList>
            <person name="Kurt Z."/>
        </authorList>
    </citation>
    <scope>NUCLEOTIDE SEQUENCE</scope>
</reference>
<proteinExistence type="predicted"/>
<evidence type="ECO:0000313" key="3">
    <source>
        <dbReference type="EMBL" id="CAL6056984.1"/>
    </source>
</evidence>
<organism evidence="2">
    <name type="scientific">Hexamita inflata</name>
    <dbReference type="NCBI Taxonomy" id="28002"/>
    <lineage>
        <taxon>Eukaryota</taxon>
        <taxon>Metamonada</taxon>
        <taxon>Diplomonadida</taxon>
        <taxon>Hexamitidae</taxon>
        <taxon>Hexamitinae</taxon>
        <taxon>Hexamita</taxon>
    </lineage>
</organism>
<evidence type="ECO:0000313" key="4">
    <source>
        <dbReference type="Proteomes" id="UP001642409"/>
    </source>
</evidence>
<protein>
    <submittedName>
        <fullName evidence="3">Hypothetical_protein</fullName>
    </submittedName>
</protein>
<accession>A0AA86RH89</accession>
<dbReference type="Proteomes" id="UP001642409">
    <property type="component" value="Unassembled WGS sequence"/>
</dbReference>
<reference evidence="3 4" key="2">
    <citation type="submission" date="2024-07" db="EMBL/GenBank/DDBJ databases">
        <authorList>
            <person name="Akdeniz Z."/>
        </authorList>
    </citation>
    <scope>NUCLEOTIDE SEQUENCE [LARGE SCALE GENOMIC DNA]</scope>
</reference>
<evidence type="ECO:0000313" key="2">
    <source>
        <dbReference type="EMBL" id="CAI9977986.1"/>
    </source>
</evidence>
<keyword evidence="1" id="KW-0175">Coiled coil</keyword>
<comment type="caution">
    <text evidence="2">The sequence shown here is derived from an EMBL/GenBank/DDBJ whole genome shotgun (WGS) entry which is preliminary data.</text>
</comment>
<evidence type="ECO:0000256" key="1">
    <source>
        <dbReference type="SAM" id="Coils"/>
    </source>
</evidence>
<feature type="coiled-coil region" evidence="1">
    <location>
        <begin position="69"/>
        <end position="99"/>
    </location>
</feature>
<keyword evidence="4" id="KW-1185">Reference proteome</keyword>
<name>A0AA86RH89_9EUKA</name>
<dbReference type="AlphaFoldDB" id="A0AA86RH89"/>
<sequence length="163" mass="19240">MTQKEQESQSRSFTCLKAEPELLAANKAKNARILKEIETKDREVTLKIEQAYKMEQLNQEKDQKLNESWDEITRKNAELEQQRQQLELALLQIAQREQESLKEKEDLSNFQKQILLQQEVQQQHDSLNSNNPTIHLNAIYKYILVILLQPSKNNIYFNNSRGQ</sequence>
<dbReference type="EMBL" id="CATOUU010001182">
    <property type="protein sequence ID" value="CAI9977986.1"/>
    <property type="molecule type" value="Genomic_DNA"/>
</dbReference>